<keyword evidence="4" id="KW-1185">Reference proteome</keyword>
<dbReference type="OrthoDB" id="1797229at2"/>
<dbReference type="Proteomes" id="UP000077421">
    <property type="component" value="Unassembled WGS sequence"/>
</dbReference>
<evidence type="ECO:0000313" key="2">
    <source>
        <dbReference type="EMBL" id="OPG15261.1"/>
    </source>
</evidence>
<name>A0A162UT49_9BACL</name>
<dbReference type="RefSeq" id="WP_067562900.1">
    <property type="nucleotide sequence ID" value="NZ_LSUQ01000011.1"/>
</dbReference>
<evidence type="ECO:0000313" key="3">
    <source>
        <dbReference type="Proteomes" id="UP000077421"/>
    </source>
</evidence>
<organism evidence="2 4">
    <name type="scientific">Ferroacidibacillus organovorans</name>
    <dbReference type="NCBI Taxonomy" id="1765683"/>
    <lineage>
        <taxon>Bacteria</taxon>
        <taxon>Bacillati</taxon>
        <taxon>Bacillota</taxon>
        <taxon>Bacilli</taxon>
        <taxon>Bacillales</taxon>
        <taxon>Alicyclobacillaceae</taxon>
        <taxon>Ferroacidibacillus</taxon>
    </lineage>
</organism>
<dbReference type="Proteomes" id="UP000190229">
    <property type="component" value="Unassembled WGS sequence"/>
</dbReference>
<sequence length="213" mass="24229">MNRMPSERWPSYDDERMASIDEQICALLKQRKELSGEPALLPSPEKITAWSEKYDLYEDYLHSIFAVARRPSSFRPRIQPENFRKYIPILRSLERDGVMYTLSFIRQYQNASVVQLLLDYESMPNVEIHKRLPHPFFELEVGAPYAAVNSGGGGSAHHYSFAFAVSPALPDDLASQRFVFKKLNSPDGDPTGEEVVFDISSIRSPVTERGAIT</sequence>
<dbReference type="EMBL" id="LSUQ01000011">
    <property type="protein sequence ID" value="OAG94341.1"/>
    <property type="molecule type" value="Genomic_DNA"/>
</dbReference>
<gene>
    <name evidence="1" type="ORF">AYW79_05605</name>
    <name evidence="2" type="ORF">B2M26_12390</name>
</gene>
<evidence type="ECO:0000313" key="4">
    <source>
        <dbReference type="Proteomes" id="UP000190229"/>
    </source>
</evidence>
<evidence type="ECO:0000313" key="1">
    <source>
        <dbReference type="EMBL" id="OAG94341.1"/>
    </source>
</evidence>
<dbReference type="EMBL" id="MWPS01000038">
    <property type="protein sequence ID" value="OPG15261.1"/>
    <property type="molecule type" value="Genomic_DNA"/>
</dbReference>
<dbReference type="STRING" id="1765683.B2M26_12390"/>
<protein>
    <submittedName>
        <fullName evidence="2">Uncharacterized protein</fullName>
    </submittedName>
</protein>
<comment type="caution">
    <text evidence="2">The sequence shown here is derived from an EMBL/GenBank/DDBJ whole genome shotgun (WGS) entry which is preliminary data.</text>
</comment>
<proteinExistence type="predicted"/>
<dbReference type="AlphaFoldDB" id="A0A162UT49"/>
<reference evidence="1 3" key="1">
    <citation type="submission" date="2016-02" db="EMBL/GenBank/DDBJ databases">
        <title>Draft genome sequence of Acidibacillus ferrooxidans SLC66.</title>
        <authorList>
            <person name="Oliveira G."/>
            <person name="Nancucheo I."/>
            <person name="Dall'Agnol H."/>
            <person name="Johnson B."/>
            <person name="Oliveira R."/>
            <person name="Nunes G.L."/>
            <person name="Tzotzos G."/>
            <person name="Orellana S.C."/>
            <person name="Salim A.C."/>
            <person name="Araujo F.M."/>
        </authorList>
    </citation>
    <scope>NUCLEOTIDE SEQUENCE [LARGE SCALE GENOMIC DNA]</scope>
    <source>
        <strain evidence="1 3">SLC66</strain>
    </source>
</reference>
<accession>A0A162UT49</accession>
<reference evidence="2 4" key="2">
    <citation type="submission" date="2017-02" db="EMBL/GenBank/DDBJ databases">
        <title>Draft genome of Acidibacillus ferrooxidans Huett2.</title>
        <authorList>
            <person name="Schopf S."/>
        </authorList>
    </citation>
    <scope>NUCLEOTIDE SEQUENCE [LARGE SCALE GENOMIC DNA]</scope>
    <source>
        <strain evidence="2 4">Huett2</strain>
    </source>
</reference>